<sequence length="35" mass="3777">MAQRLHIRTIKTAAEISATNTCLAADIRSPLIPCP</sequence>
<reference evidence="1 2" key="1">
    <citation type="submission" date="2019-09" db="EMBL/GenBank/DDBJ databases">
        <authorList>
            <person name="Chandra G."/>
            <person name="Truman W A."/>
        </authorList>
    </citation>
    <scope>NUCLEOTIDE SEQUENCE [LARGE SCALE GENOMIC DNA]</scope>
    <source>
        <strain evidence="1">PS732</strain>
    </source>
</reference>
<organism evidence="1 2">
    <name type="scientific">Pseudomonas fluorescens</name>
    <dbReference type="NCBI Taxonomy" id="294"/>
    <lineage>
        <taxon>Bacteria</taxon>
        <taxon>Pseudomonadati</taxon>
        <taxon>Pseudomonadota</taxon>
        <taxon>Gammaproteobacteria</taxon>
        <taxon>Pseudomonadales</taxon>
        <taxon>Pseudomonadaceae</taxon>
        <taxon>Pseudomonas</taxon>
    </lineage>
</organism>
<dbReference type="AlphaFoldDB" id="A0ABD7VFF3"/>
<proteinExistence type="predicted"/>
<dbReference type="Proteomes" id="UP000325779">
    <property type="component" value="Unassembled WGS sequence"/>
</dbReference>
<dbReference type="EMBL" id="CABVIJ010000010">
    <property type="protein sequence ID" value="VVO94603.1"/>
    <property type="molecule type" value="Genomic_DNA"/>
</dbReference>
<evidence type="ECO:0000313" key="2">
    <source>
        <dbReference type="Proteomes" id="UP000325779"/>
    </source>
</evidence>
<accession>A0ABD7VFF3</accession>
<gene>
    <name evidence="1" type="ORF">PS732_02533</name>
</gene>
<evidence type="ECO:0000313" key="1">
    <source>
        <dbReference type="EMBL" id="VVO94603.1"/>
    </source>
</evidence>
<comment type="caution">
    <text evidence="1">The sequence shown here is derived from an EMBL/GenBank/DDBJ whole genome shotgun (WGS) entry which is preliminary data.</text>
</comment>
<name>A0ABD7VFF3_PSEFL</name>
<protein>
    <submittedName>
        <fullName evidence="1">Uncharacterized protein</fullName>
    </submittedName>
</protein>